<dbReference type="GO" id="GO:0030247">
    <property type="term" value="F:polysaccharide binding"/>
    <property type="evidence" value="ECO:0007669"/>
    <property type="project" value="UniProtKB-UniRule"/>
</dbReference>
<dbReference type="InterPro" id="IPR001919">
    <property type="entry name" value="CBD2"/>
</dbReference>
<feature type="chain" id="PRO_5038839251" evidence="2">
    <location>
        <begin position="27"/>
        <end position="530"/>
    </location>
</feature>
<gene>
    <name evidence="4" type="ORF">GA0070621_1875</name>
</gene>
<dbReference type="PATRIC" id="fig|299146.4.peg.1934"/>
<dbReference type="SMART" id="SM00637">
    <property type="entry name" value="CBD_II"/>
    <property type="match status" value="1"/>
</dbReference>
<dbReference type="PANTHER" id="PTHR19328:SF75">
    <property type="entry name" value="ALDOSE SUGAR DEHYDROGENASE YLII"/>
    <property type="match status" value="1"/>
</dbReference>
<dbReference type="InterPro" id="IPR008965">
    <property type="entry name" value="CBM2/CBM3_carb-bd_dom_sf"/>
</dbReference>
<dbReference type="InterPro" id="IPR011041">
    <property type="entry name" value="Quinoprot_gluc/sorb_DH_b-prop"/>
</dbReference>
<reference evidence="4 5" key="1">
    <citation type="submission" date="2016-06" db="EMBL/GenBank/DDBJ databases">
        <authorList>
            <person name="Kjaerup R.B."/>
            <person name="Dalgaard T.S."/>
            <person name="Juul-Madsen H.R."/>
        </authorList>
    </citation>
    <scope>NUCLEOTIDE SEQUENCE [LARGE SCALE GENOMIC DNA]</scope>
    <source>
        <strain evidence="4 5">DSM 45248</strain>
    </source>
</reference>
<dbReference type="OrthoDB" id="9770043at2"/>
<keyword evidence="5" id="KW-1185">Reference proteome</keyword>
<dbReference type="GO" id="GO:0004553">
    <property type="term" value="F:hydrolase activity, hydrolyzing O-glycosyl compounds"/>
    <property type="evidence" value="ECO:0007669"/>
    <property type="project" value="InterPro"/>
</dbReference>
<dbReference type="Gene3D" id="2.120.10.30">
    <property type="entry name" value="TolB, C-terminal domain"/>
    <property type="match status" value="1"/>
</dbReference>
<evidence type="ECO:0000256" key="1">
    <source>
        <dbReference type="SAM" id="MobiDB-lite"/>
    </source>
</evidence>
<dbReference type="GO" id="GO:0005975">
    <property type="term" value="P:carbohydrate metabolic process"/>
    <property type="evidence" value="ECO:0007669"/>
    <property type="project" value="InterPro"/>
</dbReference>
<keyword evidence="2" id="KW-0732">Signal</keyword>
<dbReference type="InterPro" id="IPR012291">
    <property type="entry name" value="CBM2_carb-bd_dom_sf"/>
</dbReference>
<evidence type="ECO:0000313" key="5">
    <source>
        <dbReference type="Proteomes" id="UP000198765"/>
    </source>
</evidence>
<dbReference type="InterPro" id="IPR012938">
    <property type="entry name" value="Glc/Sorbosone_DH"/>
</dbReference>
<evidence type="ECO:0000313" key="4">
    <source>
        <dbReference type="EMBL" id="SBT43741.1"/>
    </source>
</evidence>
<dbReference type="SUPFAM" id="SSF50952">
    <property type="entry name" value="Soluble quinoprotein glucose dehydrogenase"/>
    <property type="match status" value="1"/>
</dbReference>
<dbReference type="RefSeq" id="WP_157739909.1">
    <property type="nucleotide sequence ID" value="NZ_LT594324.1"/>
</dbReference>
<organism evidence="4 5">
    <name type="scientific">Micromonospora narathiwatensis</name>
    <dbReference type="NCBI Taxonomy" id="299146"/>
    <lineage>
        <taxon>Bacteria</taxon>
        <taxon>Bacillati</taxon>
        <taxon>Actinomycetota</taxon>
        <taxon>Actinomycetes</taxon>
        <taxon>Micromonosporales</taxon>
        <taxon>Micromonosporaceae</taxon>
        <taxon>Micromonospora</taxon>
    </lineage>
</organism>
<dbReference type="EMBL" id="LT594324">
    <property type="protein sequence ID" value="SBT43741.1"/>
    <property type="molecule type" value="Genomic_DNA"/>
</dbReference>
<feature type="compositionally biased region" description="Polar residues" evidence="1">
    <location>
        <begin position="511"/>
        <end position="524"/>
    </location>
</feature>
<dbReference type="PROSITE" id="PS51173">
    <property type="entry name" value="CBM2"/>
    <property type="match status" value="1"/>
</dbReference>
<evidence type="ECO:0000259" key="3">
    <source>
        <dbReference type="PROSITE" id="PS51173"/>
    </source>
</evidence>
<sequence length="530" mass="55573">MLRRSSLGRLCAAGVAALVAPLVATGATGAPAVGQAAPGRAAPDRVEVAAVPPLDQLTVSTTQVASGLQRPTAIFAPDDGSGRLLITEKQGTIRVYHPNTGLAAQPLLDIRDRVDTSGNERGLLGVVTSPNFAQTRTLYVTYTALPQGTVTLSRFTLDTAGQTPIPAAREQVVLTQPHAEFSNHNGGQVAFGPDGYLYWSIGDGGGADDVLNSGQNLGTLLGKILRLDVSRSCGGRNYCVPADNPFVGTAGARTEIWAYGLRNPWKFSHDLRGDGSLWIADVGQGTFEEIDHLPGNRGGANLGWSCREGPQVFNPDRCRAGATYVEPVHSYRTSFDGCAVIGGYVYRGQAYADIAAGTYLATDYCSGTAFVVRPPASPGGAYATRALTELTIQPTSLGQDANGELYLVNDLPGQLHRISFGTTAPPAACTISYRVDQQWGTGFTATVVVTNTGTAPINGWTVGWTFPAAQRADTFWNALGSQQGAVATARNADWNPNIPAGGSTEFGFLASNTGPNPAPSSFTLNGRPCR</sequence>
<feature type="signal peptide" evidence="2">
    <location>
        <begin position="1"/>
        <end position="26"/>
    </location>
</feature>
<dbReference type="SUPFAM" id="SSF49384">
    <property type="entry name" value="Carbohydrate-binding domain"/>
    <property type="match status" value="1"/>
</dbReference>
<name>A0A1A8ZIP4_9ACTN</name>
<feature type="domain" description="CBM2" evidence="3">
    <location>
        <begin position="422"/>
        <end position="530"/>
    </location>
</feature>
<evidence type="ECO:0000256" key="2">
    <source>
        <dbReference type="SAM" id="SignalP"/>
    </source>
</evidence>
<dbReference type="Pfam" id="PF07995">
    <property type="entry name" value="GSDH"/>
    <property type="match status" value="1"/>
</dbReference>
<dbReference type="Pfam" id="PF00553">
    <property type="entry name" value="CBM_2"/>
    <property type="match status" value="1"/>
</dbReference>
<protein>
    <submittedName>
        <fullName evidence="4">Glucose/arabinose dehydrogenase, beta-propeller fold</fullName>
    </submittedName>
</protein>
<dbReference type="AlphaFoldDB" id="A0A1A8ZIP4"/>
<accession>A0A1A8ZIP4</accession>
<dbReference type="InterPro" id="IPR011042">
    <property type="entry name" value="6-blade_b-propeller_TolB-like"/>
</dbReference>
<dbReference type="Proteomes" id="UP000198765">
    <property type="component" value="Chromosome I"/>
</dbReference>
<dbReference type="PANTHER" id="PTHR19328">
    <property type="entry name" value="HEDGEHOG-INTERACTING PROTEIN"/>
    <property type="match status" value="1"/>
</dbReference>
<feature type="region of interest" description="Disordered" evidence="1">
    <location>
        <begin position="511"/>
        <end position="530"/>
    </location>
</feature>
<dbReference type="Gene3D" id="2.60.40.290">
    <property type="match status" value="1"/>
</dbReference>
<proteinExistence type="predicted"/>